<sequence>MTKRFSVIIALMVAFMVFTGCSGKSGTNINLNDVHENIKKVANVTDMRIEDGSKLKKLYGIDEAKLDGFYLYRAGSNVKADEILILKVKDKNDMEDIKSNINKRIEKQEASFKDYLPKEYDLIKNNVIKTKDNFLLFAVSQDADKISSAFDESVK</sequence>
<evidence type="ECO:0008006" key="4">
    <source>
        <dbReference type="Google" id="ProtNLM"/>
    </source>
</evidence>
<keyword evidence="1" id="KW-0732">Signal</keyword>
<protein>
    <recommendedName>
        <fullName evidence="4">Lipoprotein</fullName>
    </recommendedName>
</protein>
<dbReference type="OrthoDB" id="1797583at2"/>
<proteinExistence type="predicted"/>
<dbReference type="AlphaFoldDB" id="F1TBH1"/>
<feature type="signal peptide" evidence="1">
    <location>
        <begin position="1"/>
        <end position="19"/>
    </location>
</feature>
<evidence type="ECO:0000313" key="2">
    <source>
        <dbReference type="EMBL" id="EGD48375.1"/>
    </source>
</evidence>
<reference evidence="2" key="1">
    <citation type="submission" date="2009-07" db="EMBL/GenBank/DDBJ databases">
        <authorList>
            <consortium name="US DOE Joint Genome Institute (JGI-PGF)"/>
            <person name="Lucas S."/>
            <person name="Copeland A."/>
            <person name="Lapidus A."/>
            <person name="Glavina del Rio T."/>
            <person name="Tice H."/>
            <person name="Bruce D."/>
            <person name="Goodwin L."/>
            <person name="Pitluck S."/>
            <person name="Larimer F."/>
            <person name="Land M.L."/>
            <person name="Mouttaki H."/>
            <person name="He Z."/>
            <person name="Zhou J."/>
            <person name="Hemme C.L."/>
        </authorList>
    </citation>
    <scope>NUCLEOTIDE SEQUENCE [LARGE SCALE GENOMIC DNA]</scope>
    <source>
        <strain evidence="2">DSM 2782</strain>
    </source>
</reference>
<dbReference type="PROSITE" id="PS51257">
    <property type="entry name" value="PROKAR_LIPOPROTEIN"/>
    <property type="match status" value="1"/>
</dbReference>
<dbReference type="EMBL" id="ACXX02000004">
    <property type="protein sequence ID" value="EGD48375.1"/>
    <property type="molecule type" value="Genomic_DNA"/>
</dbReference>
<dbReference type="Pfam" id="PF14270">
    <property type="entry name" value="DUF4358"/>
    <property type="match status" value="1"/>
</dbReference>
<gene>
    <name evidence="2" type="ORF">Cpap_2527</name>
</gene>
<dbReference type="eggNOG" id="ENOG5032RUT">
    <property type="taxonomic scope" value="Bacteria"/>
</dbReference>
<comment type="caution">
    <text evidence="2">The sequence shown here is derived from an EMBL/GenBank/DDBJ whole genome shotgun (WGS) entry which is preliminary data.</text>
</comment>
<evidence type="ECO:0000256" key="1">
    <source>
        <dbReference type="SAM" id="SignalP"/>
    </source>
</evidence>
<reference evidence="2" key="2">
    <citation type="submission" date="2011-01" db="EMBL/GenBank/DDBJ databases">
        <title>The Non-contiguous Finished genome of Clostridium papyrosolvens.</title>
        <authorList>
            <person name="Lucas S."/>
            <person name="Copeland A."/>
            <person name="Lapidus A."/>
            <person name="Cheng J.-F."/>
            <person name="Goodwin L."/>
            <person name="Pitluck S."/>
            <person name="Misra M."/>
            <person name="Chertkov O."/>
            <person name="Detter J.C."/>
            <person name="Han C."/>
            <person name="Tapia R."/>
            <person name="Land M."/>
            <person name="Hauser L."/>
            <person name="Kyrpides N."/>
            <person name="Ivanova N."/>
            <person name="Pagani I."/>
            <person name="Mouttaki H."/>
            <person name="He Z."/>
            <person name="Zhou J."/>
            <person name="Hemme C.L."/>
            <person name="Woyke T."/>
        </authorList>
    </citation>
    <scope>NUCLEOTIDE SEQUENCE [LARGE SCALE GENOMIC DNA]</scope>
    <source>
        <strain evidence="2">DSM 2782</strain>
    </source>
</reference>
<dbReference type="InterPro" id="IPR025648">
    <property type="entry name" value="DUF4358"/>
</dbReference>
<dbReference type="RefSeq" id="WP_004618531.1">
    <property type="nucleotide sequence ID" value="NZ_ACXX02000004.1"/>
</dbReference>
<name>F1TBH1_9FIRM</name>
<keyword evidence="3" id="KW-1185">Reference proteome</keyword>
<feature type="chain" id="PRO_5039579114" description="Lipoprotein" evidence="1">
    <location>
        <begin position="20"/>
        <end position="155"/>
    </location>
</feature>
<organism evidence="2 3">
    <name type="scientific">Ruminiclostridium papyrosolvens DSM 2782</name>
    <dbReference type="NCBI Taxonomy" id="588581"/>
    <lineage>
        <taxon>Bacteria</taxon>
        <taxon>Bacillati</taxon>
        <taxon>Bacillota</taxon>
        <taxon>Clostridia</taxon>
        <taxon>Eubacteriales</taxon>
        <taxon>Oscillospiraceae</taxon>
        <taxon>Ruminiclostridium</taxon>
    </lineage>
</organism>
<dbReference type="Proteomes" id="UP000003860">
    <property type="component" value="Unassembled WGS sequence"/>
</dbReference>
<dbReference type="STRING" id="588581.Cpap_2527"/>
<accession>F1TBH1</accession>
<evidence type="ECO:0000313" key="3">
    <source>
        <dbReference type="Proteomes" id="UP000003860"/>
    </source>
</evidence>